<keyword evidence="4 9" id="KW-1133">Transmembrane helix</keyword>
<dbReference type="AlphaFoldDB" id="F6SYN7"/>
<feature type="transmembrane region" description="Helical" evidence="9">
    <location>
        <begin position="12"/>
        <end position="33"/>
    </location>
</feature>
<evidence type="ECO:0000256" key="3">
    <source>
        <dbReference type="ARBA" id="ARBA00022692"/>
    </source>
</evidence>
<keyword evidence="5" id="KW-0297">G-protein coupled receptor</keyword>
<keyword evidence="3 9" id="KW-0812">Transmembrane</keyword>
<keyword evidence="8" id="KW-0807">Transducer</keyword>
<organism evidence="11 12">
    <name type="scientific">Ciona intestinalis</name>
    <name type="common">Transparent sea squirt</name>
    <name type="synonym">Ascidia intestinalis</name>
    <dbReference type="NCBI Taxonomy" id="7719"/>
    <lineage>
        <taxon>Eukaryota</taxon>
        <taxon>Metazoa</taxon>
        <taxon>Chordata</taxon>
        <taxon>Tunicata</taxon>
        <taxon>Ascidiacea</taxon>
        <taxon>Phlebobranchia</taxon>
        <taxon>Cionidae</taxon>
        <taxon>Ciona</taxon>
    </lineage>
</organism>
<reference evidence="11" key="4">
    <citation type="submission" date="2025-09" db="UniProtKB">
        <authorList>
            <consortium name="Ensembl"/>
        </authorList>
    </citation>
    <scope>IDENTIFICATION</scope>
</reference>
<keyword evidence="2" id="KW-1003">Cell membrane</keyword>
<proteinExistence type="predicted"/>
<evidence type="ECO:0000256" key="6">
    <source>
        <dbReference type="ARBA" id="ARBA00023136"/>
    </source>
</evidence>
<accession>F6SYN7</accession>
<keyword evidence="12" id="KW-1185">Reference proteome</keyword>
<comment type="subcellular location">
    <subcellularLocation>
        <location evidence="1">Cell membrane</location>
        <topology evidence="1">Multi-pass membrane protein</topology>
    </subcellularLocation>
</comment>
<dbReference type="InterPro" id="IPR000276">
    <property type="entry name" value="GPCR_Rhodpsn"/>
</dbReference>
<dbReference type="GO" id="GO:0007186">
    <property type="term" value="P:G protein-coupled receptor signaling pathway"/>
    <property type="evidence" value="ECO:0000318"/>
    <property type="project" value="GO_Central"/>
</dbReference>
<dbReference type="PANTHER" id="PTHR24228:SF72">
    <property type="entry name" value="G-PROTEIN COUPLED RECEPTORS FAMILY 1 PROFILE DOMAIN-CONTAINING PROTEIN"/>
    <property type="match status" value="1"/>
</dbReference>
<dbReference type="GO" id="GO:0004930">
    <property type="term" value="F:G protein-coupled receptor activity"/>
    <property type="evidence" value="ECO:0007669"/>
    <property type="project" value="UniProtKB-KW"/>
</dbReference>
<dbReference type="SUPFAM" id="SSF81321">
    <property type="entry name" value="Family A G protein-coupled receptor-like"/>
    <property type="match status" value="1"/>
</dbReference>
<feature type="transmembrane region" description="Helical" evidence="9">
    <location>
        <begin position="235"/>
        <end position="255"/>
    </location>
</feature>
<name>F6SYN7_CIOIN</name>
<evidence type="ECO:0000256" key="7">
    <source>
        <dbReference type="ARBA" id="ARBA00023170"/>
    </source>
</evidence>
<dbReference type="RefSeq" id="XP_002121313.1">
    <property type="nucleotide sequence ID" value="XM_002121277.3"/>
</dbReference>
<dbReference type="GO" id="GO:0005886">
    <property type="term" value="C:plasma membrane"/>
    <property type="evidence" value="ECO:0007669"/>
    <property type="project" value="UniProtKB-SubCell"/>
</dbReference>
<evidence type="ECO:0000259" key="10">
    <source>
        <dbReference type="PROSITE" id="PS50262"/>
    </source>
</evidence>
<feature type="transmembrane region" description="Helical" evidence="9">
    <location>
        <begin position="83"/>
        <end position="104"/>
    </location>
</feature>
<dbReference type="Ensembl" id="ENSCINT00000026553.2">
    <property type="protein sequence ID" value="ENSCINP00000026307.2"/>
    <property type="gene ID" value="ENSCING00000014589.2"/>
</dbReference>
<reference evidence="12" key="1">
    <citation type="journal article" date="2002" name="Science">
        <title>The draft genome of Ciona intestinalis: insights into chordate and vertebrate origins.</title>
        <authorList>
            <person name="Dehal P."/>
            <person name="Satou Y."/>
            <person name="Campbell R.K."/>
            <person name="Chapman J."/>
            <person name="Degnan B."/>
            <person name="De Tomaso A."/>
            <person name="Davidson B."/>
            <person name="Di Gregorio A."/>
            <person name="Gelpke M."/>
            <person name="Goodstein D.M."/>
            <person name="Harafuji N."/>
            <person name="Hastings K.E."/>
            <person name="Ho I."/>
            <person name="Hotta K."/>
            <person name="Huang W."/>
            <person name="Kawashima T."/>
            <person name="Lemaire P."/>
            <person name="Martinez D."/>
            <person name="Meinertzhagen I.A."/>
            <person name="Necula S."/>
            <person name="Nonaka M."/>
            <person name="Putnam N."/>
            <person name="Rash S."/>
            <person name="Saiga H."/>
            <person name="Satake M."/>
            <person name="Terry A."/>
            <person name="Yamada L."/>
            <person name="Wang H.G."/>
            <person name="Awazu S."/>
            <person name="Azumi K."/>
            <person name="Boore J."/>
            <person name="Branno M."/>
            <person name="Chin-Bow S."/>
            <person name="DeSantis R."/>
            <person name="Doyle S."/>
            <person name="Francino P."/>
            <person name="Keys D.N."/>
            <person name="Haga S."/>
            <person name="Hayashi H."/>
            <person name="Hino K."/>
            <person name="Imai K.S."/>
            <person name="Inaba K."/>
            <person name="Kano S."/>
            <person name="Kobayashi K."/>
            <person name="Kobayashi M."/>
            <person name="Lee B.I."/>
            <person name="Makabe K.W."/>
            <person name="Manohar C."/>
            <person name="Matassi G."/>
            <person name="Medina M."/>
            <person name="Mochizuki Y."/>
            <person name="Mount S."/>
            <person name="Morishita T."/>
            <person name="Miura S."/>
            <person name="Nakayama A."/>
            <person name="Nishizaka S."/>
            <person name="Nomoto H."/>
            <person name="Ohta F."/>
            <person name="Oishi K."/>
            <person name="Rigoutsos I."/>
            <person name="Sano M."/>
            <person name="Sasaki A."/>
            <person name="Sasakura Y."/>
            <person name="Shoguchi E."/>
            <person name="Shin-i T."/>
            <person name="Spagnuolo A."/>
            <person name="Stainier D."/>
            <person name="Suzuki M.M."/>
            <person name="Tassy O."/>
            <person name="Takatori N."/>
            <person name="Tokuoka M."/>
            <person name="Yagi K."/>
            <person name="Yoshizaki F."/>
            <person name="Wada S."/>
            <person name="Zhang C."/>
            <person name="Hyatt P.D."/>
            <person name="Larimer F."/>
            <person name="Detter C."/>
            <person name="Doggett N."/>
            <person name="Glavina T."/>
            <person name="Hawkins T."/>
            <person name="Richardson P."/>
            <person name="Lucas S."/>
            <person name="Kohara Y."/>
            <person name="Levine M."/>
            <person name="Satoh N."/>
            <person name="Rokhsar D.S."/>
        </authorList>
    </citation>
    <scope>NUCLEOTIDE SEQUENCE [LARGE SCALE GENOMIC DNA]</scope>
</reference>
<feature type="transmembrane region" description="Helical" evidence="9">
    <location>
        <begin position="45"/>
        <end position="63"/>
    </location>
</feature>
<dbReference type="FunFam" id="1.20.1070.10:FF:000600">
    <property type="entry name" value="Retinal G-protein-coupled receptor"/>
    <property type="match status" value="1"/>
</dbReference>
<dbReference type="InParanoid" id="F6SYN7"/>
<evidence type="ECO:0000256" key="1">
    <source>
        <dbReference type="ARBA" id="ARBA00004651"/>
    </source>
</evidence>
<accession>A0A1W2W807</accession>
<dbReference type="PANTHER" id="PTHR24228">
    <property type="entry name" value="B2 BRADYKININ RECEPTOR/ANGIOTENSIN II RECEPTOR"/>
    <property type="match status" value="1"/>
</dbReference>
<keyword evidence="7" id="KW-0675">Receptor</keyword>
<evidence type="ECO:0000256" key="2">
    <source>
        <dbReference type="ARBA" id="ARBA00022475"/>
    </source>
</evidence>
<feature type="transmembrane region" description="Helical" evidence="9">
    <location>
        <begin position="166"/>
        <end position="183"/>
    </location>
</feature>
<reference evidence="11" key="3">
    <citation type="submission" date="2025-08" db="UniProtKB">
        <authorList>
            <consortium name="Ensembl"/>
        </authorList>
    </citation>
    <scope>IDENTIFICATION</scope>
</reference>
<dbReference type="EMBL" id="EAAA01001185">
    <property type="status" value="NOT_ANNOTATED_CDS"/>
    <property type="molecule type" value="Genomic_DNA"/>
</dbReference>
<dbReference type="InterPro" id="IPR017452">
    <property type="entry name" value="GPCR_Rhodpsn_7TM"/>
</dbReference>
<dbReference type="HOGENOM" id="CLU_086060_0_0_1"/>
<dbReference type="KEGG" id="cin:100186963"/>
<evidence type="ECO:0000313" key="12">
    <source>
        <dbReference type="Proteomes" id="UP000008144"/>
    </source>
</evidence>
<dbReference type="GeneTree" id="ENSGT00530000064790"/>
<dbReference type="Gene3D" id="1.20.1070.10">
    <property type="entry name" value="Rhodopsin 7-helix transmembrane proteins"/>
    <property type="match status" value="1"/>
</dbReference>
<dbReference type="PROSITE" id="PS50262">
    <property type="entry name" value="G_PROTEIN_RECEP_F1_2"/>
    <property type="match status" value="1"/>
</dbReference>
<evidence type="ECO:0000256" key="4">
    <source>
        <dbReference type="ARBA" id="ARBA00022989"/>
    </source>
</evidence>
<reference evidence="11" key="2">
    <citation type="journal article" date="2008" name="Genome Biol.">
        <title>Improved genome assembly and evidence-based global gene model set for the chordate Ciona intestinalis: new insight into intron and operon populations.</title>
        <authorList>
            <person name="Satou Y."/>
            <person name="Mineta K."/>
            <person name="Ogasawara M."/>
            <person name="Sasakura Y."/>
            <person name="Shoguchi E."/>
            <person name="Ueno K."/>
            <person name="Yamada L."/>
            <person name="Matsumoto J."/>
            <person name="Wasserscheid J."/>
            <person name="Dewar K."/>
            <person name="Wiley G.B."/>
            <person name="Macmil S.L."/>
            <person name="Roe B.A."/>
            <person name="Zeller R.W."/>
            <person name="Hastings K.E."/>
            <person name="Lemaire P."/>
            <person name="Lindquist E."/>
            <person name="Endo T."/>
            <person name="Hotta K."/>
            <person name="Inaba K."/>
        </authorList>
    </citation>
    <scope>NUCLEOTIDE SEQUENCE [LARGE SCALE GENOMIC DNA]</scope>
    <source>
        <strain evidence="11">wild type</strain>
    </source>
</reference>
<feature type="transmembrane region" description="Helical" evidence="9">
    <location>
        <begin position="203"/>
        <end position="223"/>
    </location>
</feature>
<dbReference type="Pfam" id="PF00001">
    <property type="entry name" value="7tm_1"/>
    <property type="match status" value="1"/>
</dbReference>
<feature type="transmembrane region" description="Helical" evidence="9">
    <location>
        <begin position="116"/>
        <end position="135"/>
    </location>
</feature>
<evidence type="ECO:0000256" key="9">
    <source>
        <dbReference type="SAM" id="Phobius"/>
    </source>
</evidence>
<gene>
    <name evidence="11" type="primary">LOC100186963</name>
</gene>
<evidence type="ECO:0000256" key="8">
    <source>
        <dbReference type="ARBA" id="ARBA00023224"/>
    </source>
</evidence>
<keyword evidence="6 9" id="KW-0472">Membrane</keyword>
<dbReference type="Proteomes" id="UP000008144">
    <property type="component" value="Chromosome 14"/>
</dbReference>
<dbReference type="OrthoDB" id="5959154at2759"/>
<protein>
    <submittedName>
        <fullName evidence="11">Beta-4C adrenergic receptor-like</fullName>
    </submittedName>
</protein>
<dbReference type="PRINTS" id="PR00237">
    <property type="entry name" value="GPCRRHODOPSN"/>
</dbReference>
<evidence type="ECO:0000256" key="5">
    <source>
        <dbReference type="ARBA" id="ARBA00023040"/>
    </source>
</evidence>
<dbReference type="OMA" id="CIDRYYR"/>
<dbReference type="GeneID" id="100186963"/>
<evidence type="ECO:0000313" key="11">
    <source>
        <dbReference type="Ensembl" id="ENSCINP00000026307.2"/>
    </source>
</evidence>
<feature type="domain" description="G-protein coupled receptors family 1 profile" evidence="10">
    <location>
        <begin position="26"/>
        <end position="255"/>
    </location>
</feature>
<sequence>MELEFGITRTAYGIAMLMMAAVATFGYSVYILAIWSSKKLQTKHIWLTSLACADLLMMVHLFMDGLSSFHQGRRPKGIFECQVSAHMGLFSGFVSIASMTWICIDRYYRKFKPEKVGVNYCFYVIIVWAMSFLAASGPALGFGAYESAEENTVKCLIDLENTDMNTIKYFVVVGFLFFFYPIFKMIKYNTKFAYKSEEEKAVVIAAPVSFVLGYLPYLVYACLKLTIGLPPLNQASIAFLYLLPKFISVMNPYMYMRSDPELLRAAKRVVNFDFDQKIE</sequence>